<dbReference type="InterPro" id="IPR006379">
    <property type="entry name" value="HAD-SF_hydro_IIB"/>
</dbReference>
<gene>
    <name evidence="1" type="ORF">FD30_GL002060</name>
</gene>
<dbReference type="NCBIfam" id="TIGR00099">
    <property type="entry name" value="Cof-subfamily"/>
    <property type="match status" value="1"/>
</dbReference>
<keyword evidence="1" id="KW-0378">Hydrolase</keyword>
<dbReference type="GO" id="GO:0000287">
    <property type="term" value="F:magnesium ion binding"/>
    <property type="evidence" value="ECO:0007669"/>
    <property type="project" value="TreeGrafter"/>
</dbReference>
<dbReference type="RefSeq" id="WP_024747502.1">
    <property type="nucleotide sequence ID" value="NZ_AZDT01000042.1"/>
</dbReference>
<sequence length="272" mass="29612">MPKIKMIATDVDGTFLNHDRDYNHARFAQQLQRLTAANIRFVVASGNHLGHLHKVFAPTPAVQTFVAENGGLIVDHGQTLFETAIPLPTVREVVHAILADDTIRPQVLRLSGAHGTYVVQGNQPLDPDAQDYFIDNLVTVPDLLTVDDTIYKINGEWPNDSIQAMAAKLNQRFPQQIHATASGFGSIDIIAPHMNKAIGITQLAQAWGIAPSEIAAFGDNDNDQEMLRHVGLGVAMRNGTDSVKRVANLLTPTDNDHDGVLNVIEAILADEV</sequence>
<dbReference type="InterPro" id="IPR023214">
    <property type="entry name" value="HAD_sf"/>
</dbReference>
<dbReference type="GO" id="GO:0016791">
    <property type="term" value="F:phosphatase activity"/>
    <property type="evidence" value="ECO:0007669"/>
    <property type="project" value="UniProtKB-ARBA"/>
</dbReference>
<dbReference type="PANTHER" id="PTHR10000">
    <property type="entry name" value="PHOSPHOSERINE PHOSPHATASE"/>
    <property type="match status" value="1"/>
</dbReference>
<name>A0A0R1JV30_9LACO</name>
<dbReference type="SFLD" id="SFLDS00003">
    <property type="entry name" value="Haloacid_Dehalogenase"/>
    <property type="match status" value="1"/>
</dbReference>
<dbReference type="EMBL" id="AZDT01000042">
    <property type="protein sequence ID" value="KRK74888.1"/>
    <property type="molecule type" value="Genomic_DNA"/>
</dbReference>
<keyword evidence="2" id="KW-1185">Reference proteome</keyword>
<dbReference type="Pfam" id="PF08282">
    <property type="entry name" value="Hydrolase_3"/>
    <property type="match status" value="1"/>
</dbReference>
<dbReference type="InterPro" id="IPR000150">
    <property type="entry name" value="Cof"/>
</dbReference>
<accession>A0A0R1JV30</accession>
<dbReference type="Gene3D" id="3.30.1240.10">
    <property type="match status" value="1"/>
</dbReference>
<dbReference type="SUPFAM" id="SSF56784">
    <property type="entry name" value="HAD-like"/>
    <property type="match status" value="1"/>
</dbReference>
<evidence type="ECO:0000313" key="1">
    <source>
        <dbReference type="EMBL" id="KRK74888.1"/>
    </source>
</evidence>
<dbReference type="PANTHER" id="PTHR10000:SF53">
    <property type="entry name" value="5-AMINO-6-(5-PHOSPHO-D-RIBITYLAMINO)URACIL PHOSPHATASE YBJI-RELATED"/>
    <property type="match status" value="1"/>
</dbReference>
<dbReference type="PATRIC" id="fig|1423773.3.peg.2113"/>
<comment type="caution">
    <text evidence="1">The sequence shown here is derived from an EMBL/GenBank/DDBJ whole genome shotgun (WGS) entry which is preliminary data.</text>
</comment>
<evidence type="ECO:0000313" key="2">
    <source>
        <dbReference type="Proteomes" id="UP000051162"/>
    </source>
</evidence>
<dbReference type="OrthoDB" id="9814970at2"/>
<proteinExistence type="predicted"/>
<dbReference type="STRING" id="1423773.FD30_GL002060"/>
<reference evidence="1 2" key="1">
    <citation type="journal article" date="2015" name="Genome Announc.">
        <title>Expanding the biotechnology potential of lactobacilli through comparative genomics of 213 strains and associated genera.</title>
        <authorList>
            <person name="Sun Z."/>
            <person name="Harris H.M."/>
            <person name="McCann A."/>
            <person name="Guo C."/>
            <person name="Argimon S."/>
            <person name="Zhang W."/>
            <person name="Yang X."/>
            <person name="Jeffery I.B."/>
            <person name="Cooney J.C."/>
            <person name="Kagawa T.F."/>
            <person name="Liu W."/>
            <person name="Song Y."/>
            <person name="Salvetti E."/>
            <person name="Wrobel A."/>
            <person name="Rasinkangas P."/>
            <person name="Parkhill J."/>
            <person name="Rea M.C."/>
            <person name="O'Sullivan O."/>
            <person name="Ritari J."/>
            <person name="Douillard F.P."/>
            <person name="Paul Ross R."/>
            <person name="Yang R."/>
            <person name="Briner A.E."/>
            <person name="Felis G.E."/>
            <person name="de Vos W.M."/>
            <person name="Barrangou R."/>
            <person name="Klaenhammer T.R."/>
            <person name="Caufield P.W."/>
            <person name="Cui Y."/>
            <person name="Zhang H."/>
            <person name="O'Toole P.W."/>
        </authorList>
    </citation>
    <scope>NUCLEOTIDE SEQUENCE [LARGE SCALE GENOMIC DNA]</scope>
    <source>
        <strain evidence="1 2">DSM 19117</strain>
    </source>
</reference>
<dbReference type="NCBIfam" id="TIGR01484">
    <property type="entry name" value="HAD-SF-IIB"/>
    <property type="match status" value="1"/>
</dbReference>
<dbReference type="CDD" id="cd07518">
    <property type="entry name" value="HAD_YbiV-Like"/>
    <property type="match status" value="1"/>
</dbReference>
<dbReference type="Proteomes" id="UP000051162">
    <property type="component" value="Unassembled WGS sequence"/>
</dbReference>
<dbReference type="GO" id="GO:0005829">
    <property type="term" value="C:cytosol"/>
    <property type="evidence" value="ECO:0007669"/>
    <property type="project" value="TreeGrafter"/>
</dbReference>
<dbReference type="GeneID" id="84782774"/>
<dbReference type="SFLD" id="SFLDG01140">
    <property type="entry name" value="C2.B:_Phosphomannomutase_and_P"/>
    <property type="match status" value="1"/>
</dbReference>
<dbReference type="InterPro" id="IPR036412">
    <property type="entry name" value="HAD-like_sf"/>
</dbReference>
<dbReference type="Gene3D" id="3.40.50.1000">
    <property type="entry name" value="HAD superfamily/HAD-like"/>
    <property type="match status" value="1"/>
</dbReference>
<protein>
    <submittedName>
        <fullName evidence="1">HAD superfamily hydrolase</fullName>
    </submittedName>
</protein>
<dbReference type="AlphaFoldDB" id="A0A0R1JV30"/>
<organism evidence="1 2">
    <name type="scientific">Levilactobacillus namurensis DSM 19117</name>
    <dbReference type="NCBI Taxonomy" id="1423773"/>
    <lineage>
        <taxon>Bacteria</taxon>
        <taxon>Bacillati</taxon>
        <taxon>Bacillota</taxon>
        <taxon>Bacilli</taxon>
        <taxon>Lactobacillales</taxon>
        <taxon>Lactobacillaceae</taxon>
        <taxon>Levilactobacillus</taxon>
    </lineage>
</organism>
<dbReference type="PROSITE" id="PS01229">
    <property type="entry name" value="COF_2"/>
    <property type="match status" value="1"/>
</dbReference>